<accession>A0ABS7JSG7</accession>
<feature type="transmembrane region" description="Helical" evidence="7">
    <location>
        <begin position="219"/>
        <end position="235"/>
    </location>
</feature>
<dbReference type="EMBL" id="JAIGNU010000001">
    <property type="protein sequence ID" value="MBX7500582.1"/>
    <property type="molecule type" value="Genomic_DNA"/>
</dbReference>
<dbReference type="InterPro" id="IPR050833">
    <property type="entry name" value="Poly_Biosynth_Transport"/>
</dbReference>
<feature type="transmembrane region" description="Helical" evidence="7">
    <location>
        <begin position="332"/>
        <end position="353"/>
    </location>
</feature>
<sequence length="513" mass="54252">MTIDGAGEQEAPEGFGARVRSALAWRWGSQLVAQFITWGSTILVVRLLDPSDYGLFAMSQVVVTALNFLNGWSFASSLIQAEKVGEREIGQAFALLLLTNGALALIQLLIAPLAASYYGQPEVAALLRVQALIFLAIPFTALPTALLARRLEFRGQGIANLVSAIVAAVTALVLAWRGFGVWALIYAPIAGYAVRAAIMCVAARLWVRPVFDLKGAGRMVGFGGALTLCQLFWIVQSQSDIFIAGHVFTVHQLGLYSEALFLTLIVTGRFIPPLNDVAFPAYSELHKAGRSLGPYFERTMQSVLLVVSPIYIGLSLTAPEAILVVFGAKWTGMAPIVSGLALVMPLMAVQIICSPTVTATGKERIYLATSMAGAAVFATSFLIGVQFGAQGLVRAWWVAAPTLLAITLALTLPQIKLPLRRLLLAALPPAAACLAMAGVVAALRLVLPADIGPVATLAILGLAGAATYCAILFLAWPDVVRQSLAMLRRTPSDPLPLPASGPAPGDRTSTIAD</sequence>
<feature type="transmembrane region" description="Helical" evidence="7">
    <location>
        <begin position="158"/>
        <end position="179"/>
    </location>
</feature>
<feature type="transmembrane region" description="Helical" evidence="7">
    <location>
        <begin position="53"/>
        <end position="72"/>
    </location>
</feature>
<dbReference type="CDD" id="cd13127">
    <property type="entry name" value="MATE_tuaB_like"/>
    <property type="match status" value="1"/>
</dbReference>
<feature type="transmembrane region" description="Helical" evidence="7">
    <location>
        <begin position="93"/>
        <end position="119"/>
    </location>
</feature>
<evidence type="ECO:0000256" key="4">
    <source>
        <dbReference type="ARBA" id="ARBA00022692"/>
    </source>
</evidence>
<evidence type="ECO:0000313" key="8">
    <source>
        <dbReference type="EMBL" id="MBX7500582.1"/>
    </source>
</evidence>
<dbReference type="PANTHER" id="PTHR30250:SF10">
    <property type="entry name" value="LIPOPOLYSACCHARIDE BIOSYNTHESIS PROTEIN WZXC"/>
    <property type="match status" value="1"/>
</dbReference>
<feature type="transmembrane region" description="Helical" evidence="7">
    <location>
        <begin position="241"/>
        <end position="266"/>
    </location>
</feature>
<evidence type="ECO:0000256" key="2">
    <source>
        <dbReference type="ARBA" id="ARBA00007430"/>
    </source>
</evidence>
<feature type="transmembrane region" description="Helical" evidence="7">
    <location>
        <begin position="125"/>
        <end position="146"/>
    </location>
</feature>
<feature type="transmembrane region" description="Helical" evidence="7">
    <location>
        <begin position="303"/>
        <end position="326"/>
    </location>
</feature>
<feature type="transmembrane region" description="Helical" evidence="7">
    <location>
        <begin position="365"/>
        <end position="389"/>
    </location>
</feature>
<keyword evidence="3" id="KW-1003">Cell membrane</keyword>
<dbReference type="RefSeq" id="WP_221600968.1">
    <property type="nucleotide sequence ID" value="NZ_JAIGNU010000001.1"/>
</dbReference>
<organism evidence="8 9">
    <name type="scientific">Qipengyuania mesophila</name>
    <dbReference type="NCBI Taxonomy" id="2867246"/>
    <lineage>
        <taxon>Bacteria</taxon>
        <taxon>Pseudomonadati</taxon>
        <taxon>Pseudomonadota</taxon>
        <taxon>Alphaproteobacteria</taxon>
        <taxon>Sphingomonadales</taxon>
        <taxon>Erythrobacteraceae</taxon>
        <taxon>Qipengyuania</taxon>
    </lineage>
</organism>
<evidence type="ECO:0000256" key="5">
    <source>
        <dbReference type="ARBA" id="ARBA00022989"/>
    </source>
</evidence>
<dbReference type="Pfam" id="PF13440">
    <property type="entry name" value="Polysacc_synt_3"/>
    <property type="match status" value="1"/>
</dbReference>
<gene>
    <name evidence="8" type="ORF">K3181_03920</name>
</gene>
<keyword evidence="4 7" id="KW-0812">Transmembrane</keyword>
<protein>
    <submittedName>
        <fullName evidence="8">Lipopolysaccharide biosynthesis protein</fullName>
    </submittedName>
</protein>
<evidence type="ECO:0000313" key="9">
    <source>
        <dbReference type="Proteomes" id="UP000782554"/>
    </source>
</evidence>
<reference evidence="8 9" key="1">
    <citation type="submission" date="2021-08" db="EMBL/GenBank/DDBJ databases">
        <title>Comparative Genomics Analysis of the Genus Qipengyuania Reveals Extensive Genetic Diversity and Metabolic Versatility, Including the Description of Fifteen Novel Species.</title>
        <authorList>
            <person name="Liu Y."/>
        </authorList>
    </citation>
    <scope>NUCLEOTIDE SEQUENCE [LARGE SCALE GENOMIC DNA]</scope>
    <source>
        <strain evidence="8 9">YG27</strain>
    </source>
</reference>
<feature type="transmembrane region" description="Helical" evidence="7">
    <location>
        <begin position="422"/>
        <end position="447"/>
    </location>
</feature>
<comment type="similarity">
    <text evidence="2">Belongs to the polysaccharide synthase family.</text>
</comment>
<feature type="transmembrane region" description="Helical" evidence="7">
    <location>
        <begin position="395"/>
        <end position="415"/>
    </location>
</feature>
<comment type="caution">
    <text evidence="8">The sequence shown here is derived from an EMBL/GenBank/DDBJ whole genome shotgun (WGS) entry which is preliminary data.</text>
</comment>
<feature type="transmembrane region" description="Helical" evidence="7">
    <location>
        <begin position="453"/>
        <end position="476"/>
    </location>
</feature>
<comment type="subcellular location">
    <subcellularLocation>
        <location evidence="1">Cell membrane</location>
        <topology evidence="1">Multi-pass membrane protein</topology>
    </subcellularLocation>
</comment>
<proteinExistence type="inferred from homology"/>
<keyword evidence="9" id="KW-1185">Reference proteome</keyword>
<keyword evidence="6 7" id="KW-0472">Membrane</keyword>
<feature type="transmembrane region" description="Helical" evidence="7">
    <location>
        <begin position="185"/>
        <end position="207"/>
    </location>
</feature>
<evidence type="ECO:0000256" key="7">
    <source>
        <dbReference type="SAM" id="Phobius"/>
    </source>
</evidence>
<dbReference type="Proteomes" id="UP000782554">
    <property type="component" value="Unassembled WGS sequence"/>
</dbReference>
<dbReference type="PANTHER" id="PTHR30250">
    <property type="entry name" value="PST FAMILY PREDICTED COLANIC ACID TRANSPORTER"/>
    <property type="match status" value="1"/>
</dbReference>
<evidence type="ECO:0000256" key="1">
    <source>
        <dbReference type="ARBA" id="ARBA00004651"/>
    </source>
</evidence>
<keyword evidence="5 7" id="KW-1133">Transmembrane helix</keyword>
<name>A0ABS7JSG7_9SPHN</name>
<evidence type="ECO:0000256" key="3">
    <source>
        <dbReference type="ARBA" id="ARBA00022475"/>
    </source>
</evidence>
<evidence type="ECO:0000256" key="6">
    <source>
        <dbReference type="ARBA" id="ARBA00023136"/>
    </source>
</evidence>